<keyword evidence="4" id="KW-1185">Reference proteome</keyword>
<sequence length="88" mass="9763">MPIIRPISDLRNNFNQISELCHNEGEPVFITKNGQGDLVVMSMATYEKLEALIELYQKLGEAEQESASGAPTISHKALMKKMRATIDG</sequence>
<dbReference type="InterPro" id="IPR006442">
    <property type="entry name" value="Antitoxin_Phd/YefM"/>
</dbReference>
<dbReference type="PANTHER" id="PTHR33713">
    <property type="entry name" value="ANTITOXIN YAFN-RELATED"/>
    <property type="match status" value="1"/>
</dbReference>
<gene>
    <name evidence="3" type="ORF">Tfer_3104</name>
</gene>
<protein>
    <recommendedName>
        <fullName evidence="2">Antitoxin</fullName>
    </recommendedName>
</protein>
<dbReference type="SUPFAM" id="SSF143120">
    <property type="entry name" value="YefM-like"/>
    <property type="match status" value="1"/>
</dbReference>
<comment type="similarity">
    <text evidence="1 2">Belongs to the phD/YefM antitoxin family.</text>
</comment>
<dbReference type="InterPro" id="IPR036165">
    <property type="entry name" value="YefM-like_sf"/>
</dbReference>
<name>A0A0L6VYM2_9FIRM</name>
<dbReference type="Gene3D" id="3.40.1620.10">
    <property type="entry name" value="YefM-like domain"/>
    <property type="match status" value="1"/>
</dbReference>
<dbReference type="NCBIfam" id="TIGR01552">
    <property type="entry name" value="phd_fam"/>
    <property type="match status" value="1"/>
</dbReference>
<dbReference type="AlphaFoldDB" id="A0A0L6VYM2"/>
<reference evidence="4" key="1">
    <citation type="submission" date="2015-07" db="EMBL/GenBank/DDBJ databases">
        <title>Complete Genome of Thermincola ferriacetica strain Z-0001T.</title>
        <authorList>
            <person name="Lusk B."/>
            <person name="Badalamenti J.P."/>
            <person name="Parameswaran P."/>
            <person name="Bond D.R."/>
            <person name="Torres C.I."/>
        </authorList>
    </citation>
    <scope>NUCLEOTIDE SEQUENCE [LARGE SCALE GENOMIC DNA]</scope>
    <source>
        <strain evidence="4">Z-0001</strain>
    </source>
</reference>
<organism evidence="3 4">
    <name type="scientific">Thermincola ferriacetica</name>
    <dbReference type="NCBI Taxonomy" id="281456"/>
    <lineage>
        <taxon>Bacteria</taxon>
        <taxon>Bacillati</taxon>
        <taxon>Bacillota</taxon>
        <taxon>Clostridia</taxon>
        <taxon>Eubacteriales</taxon>
        <taxon>Thermincolaceae</taxon>
        <taxon>Thermincola</taxon>
    </lineage>
</organism>
<dbReference type="Proteomes" id="UP000037175">
    <property type="component" value="Unassembled WGS sequence"/>
</dbReference>
<dbReference type="InterPro" id="IPR051405">
    <property type="entry name" value="phD/YefM_antitoxin"/>
</dbReference>
<dbReference type="EMBL" id="LGTE01000034">
    <property type="protein sequence ID" value="KNZ68365.1"/>
    <property type="molecule type" value="Genomic_DNA"/>
</dbReference>
<dbReference type="RefSeq" id="WP_052219041.1">
    <property type="nucleotide sequence ID" value="NZ_LGTE01000034.1"/>
</dbReference>
<evidence type="ECO:0000313" key="4">
    <source>
        <dbReference type="Proteomes" id="UP000037175"/>
    </source>
</evidence>
<proteinExistence type="inferred from homology"/>
<accession>A0A0L6VYM2</accession>
<evidence type="ECO:0000256" key="2">
    <source>
        <dbReference type="RuleBase" id="RU362080"/>
    </source>
</evidence>
<comment type="caution">
    <text evidence="3">The sequence shown here is derived from an EMBL/GenBank/DDBJ whole genome shotgun (WGS) entry which is preliminary data.</text>
</comment>
<comment type="function">
    <text evidence="2">Antitoxin component of a type II toxin-antitoxin (TA) system.</text>
</comment>
<dbReference type="Pfam" id="PF02604">
    <property type="entry name" value="PhdYeFM_antitox"/>
    <property type="match status" value="1"/>
</dbReference>
<evidence type="ECO:0000256" key="1">
    <source>
        <dbReference type="ARBA" id="ARBA00009981"/>
    </source>
</evidence>
<evidence type="ECO:0000313" key="3">
    <source>
        <dbReference type="EMBL" id="KNZ68365.1"/>
    </source>
</evidence>
<dbReference type="PATRIC" id="fig|281456.6.peg.3254"/>
<dbReference type="PANTHER" id="PTHR33713:SF6">
    <property type="entry name" value="ANTITOXIN YEFM"/>
    <property type="match status" value="1"/>
</dbReference>